<dbReference type="HAMAP" id="MF_00127">
    <property type="entry name" value="His_tRNA_synth"/>
    <property type="match status" value="1"/>
</dbReference>
<keyword evidence="12" id="KW-1185">Reference proteome</keyword>
<dbReference type="CDD" id="cd00859">
    <property type="entry name" value="HisRS_anticodon"/>
    <property type="match status" value="1"/>
</dbReference>
<comment type="subcellular location">
    <subcellularLocation>
        <location evidence="9">Cytoplasm</location>
    </subcellularLocation>
</comment>
<keyword evidence="4 9" id="KW-0547">Nucleotide-binding</keyword>
<keyword evidence="2 9" id="KW-0963">Cytoplasm</keyword>
<dbReference type="InterPro" id="IPR015807">
    <property type="entry name" value="His-tRNA-ligase"/>
</dbReference>
<proteinExistence type="inferred from homology"/>
<dbReference type="PANTHER" id="PTHR43707:SF1">
    <property type="entry name" value="HISTIDINE--TRNA LIGASE, MITOCHONDRIAL-RELATED"/>
    <property type="match status" value="1"/>
</dbReference>
<comment type="caution">
    <text evidence="11">The sequence shown here is derived from an EMBL/GenBank/DDBJ whole genome shotgun (WGS) entry which is preliminary data.</text>
</comment>
<protein>
    <recommendedName>
        <fullName evidence="9">Histidine--tRNA ligase</fullName>
        <ecNumber evidence="9">6.1.1.21</ecNumber>
    </recommendedName>
    <alternativeName>
        <fullName evidence="9">Histidyl-tRNA synthetase</fullName>
        <shortName evidence="9">HisRS</shortName>
    </alternativeName>
</protein>
<dbReference type="CDD" id="cd00773">
    <property type="entry name" value="HisRS-like_core"/>
    <property type="match status" value="1"/>
</dbReference>
<evidence type="ECO:0000256" key="5">
    <source>
        <dbReference type="ARBA" id="ARBA00022840"/>
    </source>
</evidence>
<dbReference type="InterPro" id="IPR033656">
    <property type="entry name" value="HisRS_anticodon"/>
</dbReference>
<accession>A0ABU3XDI3</accession>
<reference evidence="11 12" key="1">
    <citation type="submission" date="2023-10" db="EMBL/GenBank/DDBJ databases">
        <title>Screening of Alkalihalobacillus lindianensis BZ-TG-R113 and Its Alleviation of Salt Stress on Rapeseed Growth.</title>
        <authorList>
            <person name="Zhao B."/>
            <person name="Guo T."/>
        </authorList>
    </citation>
    <scope>NUCLEOTIDE SEQUENCE [LARGE SCALE GENOMIC DNA]</scope>
    <source>
        <strain evidence="11 12">BZ-TG-R113</strain>
    </source>
</reference>
<name>A0ABU3XDI3_9BACI</name>
<comment type="subunit">
    <text evidence="9">Homodimer.</text>
</comment>
<evidence type="ECO:0000313" key="12">
    <source>
        <dbReference type="Proteomes" id="UP001287282"/>
    </source>
</evidence>
<dbReference type="Pfam" id="PF13393">
    <property type="entry name" value="tRNA-synt_His"/>
    <property type="match status" value="1"/>
</dbReference>
<dbReference type="RefSeq" id="WP_317123103.1">
    <property type="nucleotide sequence ID" value="NZ_JAWJBA010000006.1"/>
</dbReference>
<comment type="catalytic activity">
    <reaction evidence="8 9">
        <text>tRNA(His) + L-histidine + ATP = L-histidyl-tRNA(His) + AMP + diphosphate + H(+)</text>
        <dbReference type="Rhea" id="RHEA:17313"/>
        <dbReference type="Rhea" id="RHEA-COMP:9665"/>
        <dbReference type="Rhea" id="RHEA-COMP:9689"/>
        <dbReference type="ChEBI" id="CHEBI:15378"/>
        <dbReference type="ChEBI" id="CHEBI:30616"/>
        <dbReference type="ChEBI" id="CHEBI:33019"/>
        <dbReference type="ChEBI" id="CHEBI:57595"/>
        <dbReference type="ChEBI" id="CHEBI:78442"/>
        <dbReference type="ChEBI" id="CHEBI:78527"/>
        <dbReference type="ChEBI" id="CHEBI:456215"/>
        <dbReference type="EC" id="6.1.1.21"/>
    </reaction>
</comment>
<dbReference type="EC" id="6.1.1.21" evidence="9"/>
<dbReference type="InterPro" id="IPR045864">
    <property type="entry name" value="aa-tRNA-synth_II/BPL/LPL"/>
</dbReference>
<dbReference type="InterPro" id="IPR004154">
    <property type="entry name" value="Anticodon-bd"/>
</dbReference>
<dbReference type="SUPFAM" id="SSF52954">
    <property type="entry name" value="Class II aaRS ABD-related"/>
    <property type="match status" value="1"/>
</dbReference>
<gene>
    <name evidence="9 11" type="primary">hisS</name>
    <name evidence="11" type="ORF">RYX56_16280</name>
</gene>
<keyword evidence="3 9" id="KW-0436">Ligase</keyword>
<dbReference type="Proteomes" id="UP001287282">
    <property type="component" value="Unassembled WGS sequence"/>
</dbReference>
<evidence type="ECO:0000256" key="2">
    <source>
        <dbReference type="ARBA" id="ARBA00022490"/>
    </source>
</evidence>
<evidence type="ECO:0000259" key="10">
    <source>
        <dbReference type="PROSITE" id="PS50862"/>
    </source>
</evidence>
<dbReference type="GO" id="GO:0004821">
    <property type="term" value="F:histidine-tRNA ligase activity"/>
    <property type="evidence" value="ECO:0007669"/>
    <property type="project" value="UniProtKB-EC"/>
</dbReference>
<dbReference type="Gene3D" id="3.40.50.800">
    <property type="entry name" value="Anticodon-binding domain"/>
    <property type="match status" value="1"/>
</dbReference>
<keyword evidence="5 9" id="KW-0067">ATP-binding</keyword>
<dbReference type="PROSITE" id="PS50862">
    <property type="entry name" value="AA_TRNA_LIGASE_II"/>
    <property type="match status" value="1"/>
</dbReference>
<dbReference type="InterPro" id="IPR004516">
    <property type="entry name" value="HisRS/HisZ"/>
</dbReference>
<dbReference type="PIRSF" id="PIRSF001549">
    <property type="entry name" value="His-tRNA_synth"/>
    <property type="match status" value="1"/>
</dbReference>
<evidence type="ECO:0000256" key="4">
    <source>
        <dbReference type="ARBA" id="ARBA00022741"/>
    </source>
</evidence>
<dbReference type="NCBIfam" id="TIGR00442">
    <property type="entry name" value="hisS"/>
    <property type="match status" value="1"/>
</dbReference>
<evidence type="ECO:0000256" key="8">
    <source>
        <dbReference type="ARBA" id="ARBA00047639"/>
    </source>
</evidence>
<dbReference type="PANTHER" id="PTHR43707">
    <property type="entry name" value="HISTIDYL-TRNA SYNTHETASE"/>
    <property type="match status" value="1"/>
</dbReference>
<evidence type="ECO:0000256" key="7">
    <source>
        <dbReference type="ARBA" id="ARBA00023146"/>
    </source>
</evidence>
<dbReference type="InterPro" id="IPR041715">
    <property type="entry name" value="HisRS-like_core"/>
</dbReference>
<dbReference type="EMBL" id="JAWJBA010000006">
    <property type="protein sequence ID" value="MDV2685926.1"/>
    <property type="molecule type" value="Genomic_DNA"/>
</dbReference>
<evidence type="ECO:0000256" key="3">
    <source>
        <dbReference type="ARBA" id="ARBA00022598"/>
    </source>
</evidence>
<evidence type="ECO:0000256" key="1">
    <source>
        <dbReference type="ARBA" id="ARBA00008226"/>
    </source>
</evidence>
<organism evidence="11 12">
    <name type="scientific">Alkalihalophilus lindianensis</name>
    <dbReference type="NCBI Taxonomy" id="1630542"/>
    <lineage>
        <taxon>Bacteria</taxon>
        <taxon>Bacillati</taxon>
        <taxon>Bacillota</taxon>
        <taxon>Bacilli</taxon>
        <taxon>Bacillales</taxon>
        <taxon>Bacillaceae</taxon>
        <taxon>Alkalihalophilus</taxon>
    </lineage>
</organism>
<keyword evidence="7 9" id="KW-0030">Aminoacyl-tRNA synthetase</keyword>
<evidence type="ECO:0000256" key="6">
    <source>
        <dbReference type="ARBA" id="ARBA00022917"/>
    </source>
</evidence>
<evidence type="ECO:0000313" key="11">
    <source>
        <dbReference type="EMBL" id="MDV2685926.1"/>
    </source>
</evidence>
<dbReference type="InterPro" id="IPR006195">
    <property type="entry name" value="aa-tRNA-synth_II"/>
</dbReference>
<dbReference type="Pfam" id="PF03129">
    <property type="entry name" value="HGTP_anticodon"/>
    <property type="match status" value="1"/>
</dbReference>
<sequence length="426" mass="48131">MSIQIPRGTQDLLPGEIEIWQYIEQKSKEICSRYNYKEIRTPIFEHTEVFARGVGETTDIVQKEMYTFTDRGERSLTLRPEGTAGVVRSFVGNKLYGEASQPTKLFYTGPMFRYERPQAGRMRQFVQFGVEALGSKDPAIDAEVLALVMSIYYELGLTDIKLVLNSLGDKESRDAHREALINHFKPNISEFCSDCQSRLEKNPLRILDCKKDREHPLMATAPSIHDYYTEESATYFEQVKAHLDQMGLPYVIDPTLVRGLDYYNHTAFEVMAEGEGFGAITTLCGGGRYNGLVQEFGGPETPGIGFAFSIERLIMALKAQGKVPDFGNQLDCFVVTLGDAAKEKSVELLYQLRQAGIRCDKDYLDKKMKAQFKAADRLNVRYTAILGDNELAENRINVKNMETGEQVEVALDTFITYMKEQVEGGK</sequence>
<comment type="similarity">
    <text evidence="1 9">Belongs to the class-II aminoacyl-tRNA synthetase family.</text>
</comment>
<dbReference type="SUPFAM" id="SSF55681">
    <property type="entry name" value="Class II aaRS and biotin synthetases"/>
    <property type="match status" value="1"/>
</dbReference>
<feature type="domain" description="Aminoacyl-transfer RNA synthetases class-II family profile" evidence="10">
    <location>
        <begin position="1"/>
        <end position="331"/>
    </location>
</feature>
<dbReference type="InterPro" id="IPR036621">
    <property type="entry name" value="Anticodon-bd_dom_sf"/>
</dbReference>
<evidence type="ECO:0000256" key="9">
    <source>
        <dbReference type="HAMAP-Rule" id="MF_00127"/>
    </source>
</evidence>
<keyword evidence="6 9" id="KW-0648">Protein biosynthesis</keyword>
<dbReference type="Gene3D" id="3.30.930.10">
    <property type="entry name" value="Bira Bifunctional Protein, Domain 2"/>
    <property type="match status" value="1"/>
</dbReference>